<keyword evidence="3" id="KW-1185">Reference proteome</keyword>
<evidence type="ECO:0000313" key="2">
    <source>
        <dbReference type="EMBL" id="KAK6543823.1"/>
    </source>
</evidence>
<dbReference type="Proteomes" id="UP001365542">
    <property type="component" value="Unassembled WGS sequence"/>
</dbReference>
<dbReference type="GO" id="GO:0000289">
    <property type="term" value="P:nuclear-transcribed mRNA poly(A) tail shortening"/>
    <property type="evidence" value="ECO:0007669"/>
    <property type="project" value="TreeGrafter"/>
</dbReference>
<dbReference type="GO" id="GO:1990432">
    <property type="term" value="P:siRNA 3'-end processing"/>
    <property type="evidence" value="ECO:0007669"/>
    <property type="project" value="TreeGrafter"/>
</dbReference>
<dbReference type="EMBL" id="JAVHJO010000001">
    <property type="protein sequence ID" value="KAK6543823.1"/>
    <property type="molecule type" value="Genomic_DNA"/>
</dbReference>
<dbReference type="Pfam" id="PF04857">
    <property type="entry name" value="CAF1"/>
    <property type="match status" value="1"/>
</dbReference>
<protein>
    <submittedName>
        <fullName evidence="2">Uncharacterized protein</fullName>
    </submittedName>
</protein>
<dbReference type="GO" id="GO:0003723">
    <property type="term" value="F:RNA binding"/>
    <property type="evidence" value="ECO:0007669"/>
    <property type="project" value="TreeGrafter"/>
</dbReference>
<name>A0AAV9XPA2_9PEZI</name>
<proteinExistence type="inferred from homology"/>
<dbReference type="Gene3D" id="3.30.420.10">
    <property type="entry name" value="Ribonuclease H-like superfamily/Ribonuclease H"/>
    <property type="match status" value="2"/>
</dbReference>
<comment type="similarity">
    <text evidence="1">Belongs to the CAF1 family.</text>
</comment>
<organism evidence="2 3">
    <name type="scientific">Orbilia ellipsospora</name>
    <dbReference type="NCBI Taxonomy" id="2528407"/>
    <lineage>
        <taxon>Eukaryota</taxon>
        <taxon>Fungi</taxon>
        <taxon>Dikarya</taxon>
        <taxon>Ascomycota</taxon>
        <taxon>Pezizomycotina</taxon>
        <taxon>Orbiliomycetes</taxon>
        <taxon>Orbiliales</taxon>
        <taxon>Orbiliaceae</taxon>
        <taxon>Orbilia</taxon>
    </lineage>
</organism>
<dbReference type="AlphaFoldDB" id="A0AAV9XPA2"/>
<evidence type="ECO:0000313" key="3">
    <source>
        <dbReference type="Proteomes" id="UP001365542"/>
    </source>
</evidence>
<dbReference type="PANTHER" id="PTHR15092">
    <property type="entry name" value="POLY A -SPECIFIC RIBONUCLEASE/TARGET OF EGR1, MEMBER 1"/>
    <property type="match status" value="1"/>
</dbReference>
<dbReference type="InterPro" id="IPR012337">
    <property type="entry name" value="RNaseH-like_sf"/>
</dbReference>
<accession>A0AAV9XPA2</accession>
<gene>
    <name evidence="2" type="ORF">TWF694_000553</name>
</gene>
<dbReference type="GO" id="GO:1990431">
    <property type="term" value="P:priRNA 3'-end processing"/>
    <property type="evidence" value="ECO:0007669"/>
    <property type="project" value="TreeGrafter"/>
</dbReference>
<reference evidence="2 3" key="1">
    <citation type="submission" date="2019-10" db="EMBL/GenBank/DDBJ databases">
        <authorList>
            <person name="Palmer J.M."/>
        </authorList>
    </citation>
    <scope>NUCLEOTIDE SEQUENCE [LARGE SCALE GENOMIC DNA]</scope>
    <source>
        <strain evidence="2 3">TWF694</strain>
    </source>
</reference>
<dbReference type="GO" id="GO:0000175">
    <property type="term" value="F:3'-5'-RNA exonuclease activity"/>
    <property type="evidence" value="ECO:0007669"/>
    <property type="project" value="TreeGrafter"/>
</dbReference>
<comment type="caution">
    <text evidence="2">The sequence shown here is derived from an EMBL/GenBank/DDBJ whole genome shotgun (WGS) entry which is preliminary data.</text>
</comment>
<evidence type="ECO:0000256" key="1">
    <source>
        <dbReference type="ARBA" id="ARBA00008372"/>
    </source>
</evidence>
<dbReference type="PANTHER" id="PTHR15092:SF22">
    <property type="entry name" value="POLY(A)-SPECIFIC RIBONUCLEASE PNLDC1"/>
    <property type="match status" value="1"/>
</dbReference>
<dbReference type="InterPro" id="IPR051181">
    <property type="entry name" value="CAF1_poly(A)_ribonucleases"/>
</dbReference>
<dbReference type="InterPro" id="IPR036397">
    <property type="entry name" value="RNaseH_sf"/>
</dbReference>
<dbReference type="SUPFAM" id="SSF53098">
    <property type="entry name" value="Ribonuclease H-like"/>
    <property type="match status" value="1"/>
</dbReference>
<dbReference type="GO" id="GO:0005634">
    <property type="term" value="C:nucleus"/>
    <property type="evidence" value="ECO:0007669"/>
    <property type="project" value="TreeGrafter"/>
</dbReference>
<dbReference type="InterPro" id="IPR006941">
    <property type="entry name" value="RNase_CAF1"/>
</dbReference>
<sequence>MDVTRANFRDKVPEILKLIEDAEYIGFDFEYSGLINESGRGPFPGKVERGRKPTMEERYQLSKESAERFSIIQMGVCPVAWDKSSNRYIARPFNFYITPSINPMLHFDRGFASTGDAVAFHHKHGFDFNKLFGQGCAYLSHAEEAKIRALREFYEVDLEHDVYIDQNETLMMQTARRLISEWDLERNGDMAAFLNITPLEADRTFNAYQRRLLHQLLRNDYPHLVGQSFDKYFQVQVKLQDREVAKTKARDEHFDNLLKEQIGVRVIIDRMRELKKPLVGHNCFGDLCYWIRMFDGALPDTLNEFRAILRKDFGLIVDTKFLAMNIDRKRYGEMTSGLQELVSKLGTQDLPGFHMPIGTVNYDTSTRDHQAGYDSWCTAKVLAKMAVLMYKVGSDDPPPPMESTNEIDARRDQIREALLVRPGKNGYQILVTLEKTPSKARIPPWTSLFWVVFGGRLMVNGTIEGEFTI</sequence>